<evidence type="ECO:0000313" key="7">
    <source>
        <dbReference type="Proteomes" id="UP000002429"/>
    </source>
</evidence>
<dbReference type="EC" id="1.1.1.1" evidence="6"/>
<dbReference type="InterPro" id="IPR013154">
    <property type="entry name" value="ADH-like_N"/>
</dbReference>
<dbReference type="SMART" id="SM00829">
    <property type="entry name" value="PKS_ER"/>
    <property type="match status" value="1"/>
</dbReference>
<dbReference type="Gene3D" id="3.40.50.720">
    <property type="entry name" value="NAD(P)-binding Rossmann-like Domain"/>
    <property type="match status" value="1"/>
</dbReference>
<comment type="cofactor">
    <cofactor evidence="4">
        <name>Zn(2+)</name>
        <dbReference type="ChEBI" id="CHEBI:29105"/>
    </cofactor>
</comment>
<dbReference type="Gene3D" id="3.90.180.10">
    <property type="entry name" value="Medium-chain alcohol dehydrogenases, catalytic domain"/>
    <property type="match status" value="1"/>
</dbReference>
<name>Q1LBS2_CUPMC</name>
<protein>
    <submittedName>
        <fullName evidence="6">Alcohol dehydrogenase, NAD-dependent, Zn-containing</fullName>
        <ecNumber evidence="6">1.1.1.1</ecNumber>
    </submittedName>
</protein>
<dbReference type="Pfam" id="PF08240">
    <property type="entry name" value="ADH_N"/>
    <property type="match status" value="1"/>
</dbReference>
<dbReference type="PANTHER" id="PTHR43401:SF4">
    <property type="entry name" value="D-ARABINOSE 1-DEHYDROGENASE (NADP(+))"/>
    <property type="match status" value="1"/>
</dbReference>
<dbReference type="SUPFAM" id="SSF50129">
    <property type="entry name" value="GroES-like"/>
    <property type="match status" value="1"/>
</dbReference>
<keyword evidence="1 4" id="KW-0479">Metal-binding</keyword>
<keyword evidence="7" id="KW-1185">Reference proteome</keyword>
<dbReference type="InterPro" id="IPR036291">
    <property type="entry name" value="NAD(P)-bd_dom_sf"/>
</dbReference>
<dbReference type="PANTHER" id="PTHR43401">
    <property type="entry name" value="L-THREONINE 3-DEHYDROGENASE"/>
    <property type="match status" value="1"/>
</dbReference>
<dbReference type="HOGENOM" id="CLU_026673_11_2_4"/>
<reference evidence="7" key="1">
    <citation type="journal article" date="2010" name="PLoS ONE">
        <title>The complete genome sequence of Cupriavidus metallidurans strain CH34, a master survivalist in harsh and anthropogenic environments.</title>
        <authorList>
            <person name="Janssen P.J."/>
            <person name="Van Houdt R."/>
            <person name="Moors H."/>
            <person name="Monsieurs P."/>
            <person name="Morin N."/>
            <person name="Michaux A."/>
            <person name="Benotmane M.A."/>
            <person name="Leys N."/>
            <person name="Vallaeys T."/>
            <person name="Lapidus A."/>
            <person name="Monchy S."/>
            <person name="Medigue C."/>
            <person name="Taghavi S."/>
            <person name="McCorkle S."/>
            <person name="Dunn J."/>
            <person name="van der Lelie D."/>
            <person name="Mergeay M."/>
        </authorList>
    </citation>
    <scope>NUCLEOTIDE SEQUENCE [LARGE SCALE GENOMIC DNA]</scope>
    <source>
        <plasmid evidence="7">megaplasmid</plasmid>
    </source>
</reference>
<organism evidence="6 7">
    <name type="scientific">Cupriavidus metallidurans (strain ATCC 43123 / DSM 2839 / NBRC 102507 / CH34)</name>
    <name type="common">Ralstonia metallidurans</name>
    <dbReference type="NCBI Taxonomy" id="266264"/>
    <lineage>
        <taxon>Bacteria</taxon>
        <taxon>Pseudomonadati</taxon>
        <taxon>Pseudomonadota</taxon>
        <taxon>Betaproteobacteria</taxon>
        <taxon>Burkholderiales</taxon>
        <taxon>Burkholderiaceae</taxon>
        <taxon>Cupriavidus</taxon>
    </lineage>
</organism>
<dbReference type="EMBL" id="CP000353">
    <property type="protein sequence ID" value="ABF12404.1"/>
    <property type="molecule type" value="Genomic_DNA"/>
</dbReference>
<dbReference type="AlphaFoldDB" id="Q1LBS2"/>
<dbReference type="InterPro" id="IPR002328">
    <property type="entry name" value="ADH_Zn_CS"/>
</dbReference>
<keyword evidence="2 4" id="KW-0862">Zinc</keyword>
<dbReference type="SUPFAM" id="SSF51735">
    <property type="entry name" value="NAD(P)-binding Rossmann-fold domains"/>
    <property type="match status" value="1"/>
</dbReference>
<evidence type="ECO:0000256" key="3">
    <source>
        <dbReference type="ARBA" id="ARBA00023002"/>
    </source>
</evidence>
<sequence>MKSYDIVEWGKPLQEVLRDRPKPVGTEVLVKVQACGICHSDLHIRDGLLDLGNGKHISFESVGVKLPFTMGHEIVGVVAEAGSEASVKAGTPCVVYPWHGCGTCLNCTNGREVDCESGRALGTRKPGGYSDYVVVPHEQYLLDYGNLDPLLAATCACSGLTSFSALKKLPPMLEADTLVLIGAGGLGLAALGLAPQLTSARLVVADIDDEKLARASAAGAHEVVNLRSENAARDLRKAAPNGIRAIVDFVGSAQTTGVALESVARGGTVVVVGLFGGAISLSTALLPMRNVTLRGSYVGSVEEMRALLDLLQEKGKGSPVNLKSLPMSAVNEALEELAQGRVAGRLLAIPGQ</sequence>
<evidence type="ECO:0000259" key="5">
    <source>
        <dbReference type="SMART" id="SM00829"/>
    </source>
</evidence>
<geneLocation type="plasmid" evidence="6 7">
    <name>megaplasmid</name>
</geneLocation>
<accession>Q1LBS2</accession>
<dbReference type="KEGG" id="rme:Rmet_5545"/>
<dbReference type="InterPro" id="IPR020843">
    <property type="entry name" value="ER"/>
</dbReference>
<dbReference type="InterPro" id="IPR050129">
    <property type="entry name" value="Zn_alcohol_dh"/>
</dbReference>
<feature type="domain" description="Enoyl reductase (ER)" evidence="5">
    <location>
        <begin position="2"/>
        <end position="348"/>
    </location>
</feature>
<keyword evidence="6" id="KW-0614">Plasmid</keyword>
<dbReference type="GO" id="GO:0004022">
    <property type="term" value="F:alcohol dehydrogenase (NAD+) activity"/>
    <property type="evidence" value="ECO:0007669"/>
    <property type="project" value="UniProtKB-EC"/>
</dbReference>
<dbReference type="eggNOG" id="COG1064">
    <property type="taxonomic scope" value="Bacteria"/>
</dbReference>
<dbReference type="PROSITE" id="PS00059">
    <property type="entry name" value="ADH_ZINC"/>
    <property type="match status" value="1"/>
</dbReference>
<dbReference type="InterPro" id="IPR011032">
    <property type="entry name" value="GroES-like_sf"/>
</dbReference>
<dbReference type="GO" id="GO:0008270">
    <property type="term" value="F:zinc ion binding"/>
    <property type="evidence" value="ECO:0007669"/>
    <property type="project" value="InterPro"/>
</dbReference>
<comment type="similarity">
    <text evidence="4">Belongs to the zinc-containing alcohol dehydrogenase family.</text>
</comment>
<dbReference type="Proteomes" id="UP000002429">
    <property type="component" value="Plasmid megaplasmid"/>
</dbReference>
<dbReference type="RefSeq" id="WP_011519948.1">
    <property type="nucleotide sequence ID" value="NC_007974.2"/>
</dbReference>
<proteinExistence type="inferred from homology"/>
<evidence type="ECO:0000313" key="6">
    <source>
        <dbReference type="EMBL" id="ABF12404.1"/>
    </source>
</evidence>
<evidence type="ECO:0000256" key="4">
    <source>
        <dbReference type="RuleBase" id="RU361277"/>
    </source>
</evidence>
<dbReference type="InterPro" id="IPR013149">
    <property type="entry name" value="ADH-like_C"/>
</dbReference>
<dbReference type="CDD" id="cd08240">
    <property type="entry name" value="6_hydroxyhexanoate_dh_like"/>
    <property type="match status" value="1"/>
</dbReference>
<keyword evidence="3 6" id="KW-0560">Oxidoreductase</keyword>
<dbReference type="Pfam" id="PF00107">
    <property type="entry name" value="ADH_zinc_N"/>
    <property type="match status" value="1"/>
</dbReference>
<evidence type="ECO:0000256" key="1">
    <source>
        <dbReference type="ARBA" id="ARBA00022723"/>
    </source>
</evidence>
<evidence type="ECO:0000256" key="2">
    <source>
        <dbReference type="ARBA" id="ARBA00022833"/>
    </source>
</evidence>
<gene>
    <name evidence="6" type="ordered locus">Rmet_5545</name>
</gene>